<dbReference type="InterPro" id="IPR001750">
    <property type="entry name" value="ND/Mrp_TM"/>
</dbReference>
<feature type="transmembrane region" description="Helical" evidence="18">
    <location>
        <begin position="222"/>
        <end position="241"/>
    </location>
</feature>
<evidence type="ECO:0000256" key="16">
    <source>
        <dbReference type="ARBA" id="ARBA00031028"/>
    </source>
</evidence>
<evidence type="ECO:0000256" key="2">
    <source>
        <dbReference type="ARBA" id="ARBA00007012"/>
    </source>
</evidence>
<dbReference type="InterPro" id="IPR050175">
    <property type="entry name" value="Complex_I_Subunit_2"/>
</dbReference>
<feature type="transmembrane region" description="Helical" evidence="18">
    <location>
        <begin position="304"/>
        <end position="323"/>
    </location>
</feature>
<dbReference type="Pfam" id="PF00361">
    <property type="entry name" value="Proton_antipo_M"/>
    <property type="match status" value="1"/>
</dbReference>
<feature type="transmembrane region" description="Helical" evidence="18">
    <location>
        <begin position="54"/>
        <end position="73"/>
    </location>
</feature>
<gene>
    <name evidence="20" type="primary">nad2</name>
</gene>
<feature type="transmembrane region" description="Helical" evidence="18">
    <location>
        <begin position="261"/>
        <end position="284"/>
    </location>
</feature>
<reference evidence="20" key="1">
    <citation type="submission" date="2009-03" db="EMBL/GenBank/DDBJ databases">
        <title>The complete mitochondrial DNA sequence of Saccostrea mordax.</title>
        <authorList>
            <person name="Wu X."/>
            <person name="Xu X."/>
            <person name="Yu Z."/>
        </authorList>
    </citation>
    <scope>NUCLEOTIDE SEQUENCE</scope>
</reference>
<dbReference type="GO" id="GO:0005743">
    <property type="term" value="C:mitochondrial inner membrane"/>
    <property type="evidence" value="ECO:0007669"/>
    <property type="project" value="UniProtKB-SubCell"/>
</dbReference>
<evidence type="ECO:0000256" key="3">
    <source>
        <dbReference type="ARBA" id="ARBA00012944"/>
    </source>
</evidence>
<comment type="catalytic activity">
    <reaction evidence="17">
        <text>a ubiquinone + NADH + 5 H(+)(in) = a ubiquinol + NAD(+) + 4 H(+)(out)</text>
        <dbReference type="Rhea" id="RHEA:29091"/>
        <dbReference type="Rhea" id="RHEA-COMP:9565"/>
        <dbReference type="Rhea" id="RHEA-COMP:9566"/>
        <dbReference type="ChEBI" id="CHEBI:15378"/>
        <dbReference type="ChEBI" id="CHEBI:16389"/>
        <dbReference type="ChEBI" id="CHEBI:17976"/>
        <dbReference type="ChEBI" id="CHEBI:57540"/>
        <dbReference type="ChEBI" id="CHEBI:57945"/>
        <dbReference type="EC" id="7.1.1.2"/>
    </reaction>
</comment>
<keyword evidence="9" id="KW-1278">Translocase</keyword>
<comment type="subcellular location">
    <subcellularLocation>
        <location evidence="1">Mitochondrion inner membrane</location>
        <topology evidence="1">Multi-pass membrane protein</topology>
    </subcellularLocation>
</comment>
<feature type="transmembrane region" description="Helical" evidence="18">
    <location>
        <begin position="113"/>
        <end position="132"/>
    </location>
</feature>
<evidence type="ECO:0000256" key="17">
    <source>
        <dbReference type="ARBA" id="ARBA00049551"/>
    </source>
</evidence>
<keyword evidence="6" id="KW-0679">Respiratory chain</keyword>
<proteinExistence type="inferred from homology"/>
<dbReference type="EMBL" id="FJ841968">
    <property type="protein sequence ID" value="ACO40238.1"/>
    <property type="molecule type" value="Genomic_DNA"/>
</dbReference>
<evidence type="ECO:0000256" key="11">
    <source>
        <dbReference type="ARBA" id="ARBA00022989"/>
    </source>
</evidence>
<evidence type="ECO:0000256" key="13">
    <source>
        <dbReference type="ARBA" id="ARBA00023075"/>
    </source>
</evidence>
<dbReference type="PANTHER" id="PTHR46552">
    <property type="entry name" value="NADH-UBIQUINONE OXIDOREDUCTASE CHAIN 2"/>
    <property type="match status" value="1"/>
</dbReference>
<dbReference type="GO" id="GO:0008137">
    <property type="term" value="F:NADH dehydrogenase (ubiquinone) activity"/>
    <property type="evidence" value="ECO:0007669"/>
    <property type="project" value="UniProtKB-EC"/>
</dbReference>
<evidence type="ECO:0000259" key="19">
    <source>
        <dbReference type="Pfam" id="PF00361"/>
    </source>
</evidence>
<evidence type="ECO:0000256" key="5">
    <source>
        <dbReference type="ARBA" id="ARBA00022448"/>
    </source>
</evidence>
<evidence type="ECO:0000256" key="1">
    <source>
        <dbReference type="ARBA" id="ARBA00004448"/>
    </source>
</evidence>
<dbReference type="PANTHER" id="PTHR46552:SF1">
    <property type="entry name" value="NADH-UBIQUINONE OXIDOREDUCTASE CHAIN 2"/>
    <property type="match status" value="1"/>
</dbReference>
<evidence type="ECO:0000256" key="9">
    <source>
        <dbReference type="ARBA" id="ARBA00022967"/>
    </source>
</evidence>
<feature type="transmembrane region" description="Helical" evidence="18">
    <location>
        <begin position="6"/>
        <end position="22"/>
    </location>
</feature>
<evidence type="ECO:0000256" key="12">
    <source>
        <dbReference type="ARBA" id="ARBA00023027"/>
    </source>
</evidence>
<feature type="transmembrane region" description="Helical" evidence="18">
    <location>
        <begin position="187"/>
        <end position="210"/>
    </location>
</feature>
<keyword evidence="12" id="KW-0520">NAD</keyword>
<keyword evidence="7 18" id="KW-0812">Transmembrane</keyword>
<comment type="similarity">
    <text evidence="2">Belongs to the complex I subunit 2 family.</text>
</comment>
<evidence type="ECO:0000256" key="14">
    <source>
        <dbReference type="ARBA" id="ARBA00023128"/>
    </source>
</evidence>
<organism evidence="20">
    <name type="scientific">Saccostrea mordax</name>
    <name type="common">small rock oyster</name>
    <dbReference type="NCBI Taxonomy" id="157729"/>
    <lineage>
        <taxon>Eukaryota</taxon>
        <taxon>Metazoa</taxon>
        <taxon>Spiralia</taxon>
        <taxon>Lophotrochozoa</taxon>
        <taxon>Mollusca</taxon>
        <taxon>Bivalvia</taxon>
        <taxon>Autobranchia</taxon>
        <taxon>Pteriomorphia</taxon>
        <taxon>Ostreida</taxon>
        <taxon>Ostreoidea</taxon>
        <taxon>Ostreidae</taxon>
        <taxon>Saccostrea</taxon>
    </lineage>
</organism>
<evidence type="ECO:0000256" key="7">
    <source>
        <dbReference type="ARBA" id="ARBA00022692"/>
    </source>
</evidence>
<evidence type="ECO:0000256" key="4">
    <source>
        <dbReference type="ARBA" id="ARBA00021008"/>
    </source>
</evidence>
<keyword evidence="13" id="KW-0830">Ubiquinone</keyword>
<feature type="transmembrane region" description="Helical" evidence="18">
    <location>
        <begin position="80"/>
        <end position="101"/>
    </location>
</feature>
<keyword evidence="5" id="KW-0813">Transport</keyword>
<keyword evidence="15 18" id="KW-0472">Membrane</keyword>
<feature type="transmembrane region" description="Helical" evidence="18">
    <location>
        <begin position="144"/>
        <end position="167"/>
    </location>
</feature>
<keyword evidence="11 18" id="KW-1133">Transmembrane helix</keyword>
<dbReference type="AlphaFoldDB" id="D5FRX8"/>
<name>D5FRX8_9BIVA</name>
<keyword evidence="10" id="KW-0249">Electron transport</keyword>
<evidence type="ECO:0000256" key="8">
    <source>
        <dbReference type="ARBA" id="ARBA00022792"/>
    </source>
</evidence>
<protein>
    <recommendedName>
        <fullName evidence="4">NADH-ubiquinone oxidoreductase chain 2</fullName>
        <ecNumber evidence="3">7.1.1.2</ecNumber>
    </recommendedName>
    <alternativeName>
        <fullName evidence="16">NADH dehydrogenase subunit 2</fullName>
    </alternativeName>
</protein>
<evidence type="ECO:0000256" key="18">
    <source>
        <dbReference type="SAM" id="Phobius"/>
    </source>
</evidence>
<evidence type="ECO:0000256" key="10">
    <source>
        <dbReference type="ARBA" id="ARBA00022982"/>
    </source>
</evidence>
<dbReference type="EC" id="7.1.1.2" evidence="3"/>
<dbReference type="GO" id="GO:0006120">
    <property type="term" value="P:mitochondrial electron transport, NADH to ubiquinone"/>
    <property type="evidence" value="ECO:0007669"/>
    <property type="project" value="TreeGrafter"/>
</dbReference>
<evidence type="ECO:0000313" key="20">
    <source>
        <dbReference type="EMBL" id="ACO40238.1"/>
    </source>
</evidence>
<evidence type="ECO:0000256" key="6">
    <source>
        <dbReference type="ARBA" id="ARBA00022660"/>
    </source>
</evidence>
<evidence type="ECO:0000256" key="15">
    <source>
        <dbReference type="ARBA" id="ARBA00023136"/>
    </source>
</evidence>
<feature type="transmembrane region" description="Helical" evidence="18">
    <location>
        <begin position="29"/>
        <end position="48"/>
    </location>
</feature>
<feature type="domain" description="NADH:quinone oxidoreductase/Mrp antiporter transmembrane" evidence="19">
    <location>
        <begin position="76"/>
        <end position="272"/>
    </location>
</feature>
<keyword evidence="14 20" id="KW-0496">Mitochondrion</keyword>
<sequence length="324" mass="36512">MLLGMIFALFINFVTSLFWVWVMMDLSTIFLIPFLCCGMSLTGMNKWYKGSATYFVVQFMGSASVLYSGLTLWEPSLSVISLLFLVSGFMLKLGLFPLHFWVPRAFANFHYPAIYFTGVVQKVFIIFALPYVDTVNFTNKLIGFSAFFSILYGPVVMFNCTNIKTFLGYSSINNTGLMVACCIVTKYLFVFYAICYSVSMVFLLMILGVCMSDNIKEMGASLPNFYLWGFLSIGSSFSGFPPFTDFCAKFAVVTVYVDYKMWIFVLAVLLSSLVNLLAWIWVTVSIIRAMPAEDYCGPTFVNKCVNSGCVLWNAMGGMLLLYLY</sequence>
<keyword evidence="8" id="KW-0999">Mitochondrion inner membrane</keyword>
<geneLocation type="mitochondrion" evidence="20"/>
<accession>D5FRX8</accession>